<dbReference type="EMBL" id="CP023778">
    <property type="protein sequence ID" value="ATL65169.1"/>
    <property type="molecule type" value="Genomic_DNA"/>
</dbReference>
<sequence length="118" mass="12701">MDARYSETVSAFYKSTFSGADKTCVEIAHLDDAVLIRDSKYTGPANEQPIVSLPSAHWPTMLELTLSGKSGQVDSVTVTVHPAGGVTIADKGAALIYDADEWDAFRKGVADGQFHRRA</sequence>
<proteinExistence type="predicted"/>
<dbReference type="AlphaFoldDB" id="A0A291RCZ4"/>
<dbReference type="Pfam" id="PF04149">
    <property type="entry name" value="DUF397"/>
    <property type="match status" value="1"/>
</dbReference>
<evidence type="ECO:0000313" key="3">
    <source>
        <dbReference type="Proteomes" id="UP000221961"/>
    </source>
</evidence>
<feature type="domain" description="DUF397" evidence="1">
    <location>
        <begin position="12"/>
        <end position="61"/>
    </location>
</feature>
<protein>
    <recommendedName>
        <fullName evidence="1">DUF397 domain-containing protein</fullName>
    </recommendedName>
</protein>
<accession>A0A291RCZ4</accession>
<gene>
    <name evidence="2" type="ORF">CRH09_01890</name>
</gene>
<evidence type="ECO:0000259" key="1">
    <source>
        <dbReference type="Pfam" id="PF04149"/>
    </source>
</evidence>
<dbReference type="Proteomes" id="UP000221961">
    <property type="component" value="Chromosome"/>
</dbReference>
<dbReference type="KEGG" id="ntp:CRH09_01890"/>
<name>A0A291RCZ4_9NOCA</name>
<reference evidence="2 3" key="1">
    <citation type="submission" date="2017-10" db="EMBL/GenBank/DDBJ databases">
        <title>Comparative genomics between pathogenic Norcardia.</title>
        <authorList>
            <person name="Zeng L."/>
        </authorList>
    </citation>
    <scope>NUCLEOTIDE SEQUENCE [LARGE SCALE GENOMIC DNA]</scope>
    <source>
        <strain evidence="2 3">NC_YFY_NT001</strain>
    </source>
</reference>
<dbReference type="InterPro" id="IPR007278">
    <property type="entry name" value="DUF397"/>
</dbReference>
<evidence type="ECO:0000313" key="2">
    <source>
        <dbReference type="EMBL" id="ATL65169.1"/>
    </source>
</evidence>
<organism evidence="2 3">
    <name type="scientific">Nocardia terpenica</name>
    <dbReference type="NCBI Taxonomy" id="455432"/>
    <lineage>
        <taxon>Bacteria</taxon>
        <taxon>Bacillati</taxon>
        <taxon>Actinomycetota</taxon>
        <taxon>Actinomycetes</taxon>
        <taxon>Mycobacteriales</taxon>
        <taxon>Nocardiaceae</taxon>
        <taxon>Nocardia</taxon>
    </lineage>
</organism>